<dbReference type="InterPro" id="IPR036179">
    <property type="entry name" value="Ig-like_dom_sf"/>
</dbReference>
<reference evidence="6" key="1">
    <citation type="submission" date="2025-08" db="UniProtKB">
        <authorList>
            <consortium name="RefSeq"/>
        </authorList>
    </citation>
    <scope>IDENTIFICATION</scope>
    <source>
        <tissue evidence="6">Blood</tissue>
    </source>
</reference>
<feature type="compositionally biased region" description="Gly residues" evidence="1">
    <location>
        <begin position="625"/>
        <end position="649"/>
    </location>
</feature>
<dbReference type="PANTHER" id="PTHR11422">
    <property type="entry name" value="T-CELL SURFACE GLYCOPROTEIN CD4"/>
    <property type="match status" value="1"/>
</dbReference>
<dbReference type="InterPro" id="IPR007110">
    <property type="entry name" value="Ig-like_dom"/>
</dbReference>
<feature type="compositionally biased region" description="Low complexity" evidence="1">
    <location>
        <begin position="598"/>
        <end position="608"/>
    </location>
</feature>
<evidence type="ECO:0000313" key="5">
    <source>
        <dbReference type="Proteomes" id="UP001190640"/>
    </source>
</evidence>
<gene>
    <name evidence="6" type="primary">LOC129345694</name>
</gene>
<evidence type="ECO:0000256" key="3">
    <source>
        <dbReference type="SAM" id="SignalP"/>
    </source>
</evidence>
<dbReference type="Proteomes" id="UP001190640">
    <property type="component" value="Chromosome 18"/>
</dbReference>
<dbReference type="PANTHER" id="PTHR11422:SF0">
    <property type="entry name" value="T-CELL SURFACE GLYCOPROTEIN CD4"/>
    <property type="match status" value="1"/>
</dbReference>
<dbReference type="SMART" id="SM00409">
    <property type="entry name" value="IG"/>
    <property type="match status" value="3"/>
</dbReference>
<dbReference type="Gene3D" id="2.60.40.10">
    <property type="entry name" value="Immunoglobulins"/>
    <property type="match status" value="3"/>
</dbReference>
<feature type="signal peptide" evidence="3">
    <location>
        <begin position="1"/>
        <end position="22"/>
    </location>
</feature>
<keyword evidence="2" id="KW-0472">Membrane</keyword>
<keyword evidence="3" id="KW-0732">Signal</keyword>
<dbReference type="Gene3D" id="1.20.5.900">
    <property type="entry name" value="transmembrane domain of human cd4"/>
    <property type="match status" value="1"/>
</dbReference>
<evidence type="ECO:0000256" key="1">
    <source>
        <dbReference type="SAM" id="MobiDB-lite"/>
    </source>
</evidence>
<feature type="compositionally biased region" description="Polar residues" evidence="1">
    <location>
        <begin position="749"/>
        <end position="762"/>
    </location>
</feature>
<proteinExistence type="predicted"/>
<feature type="compositionally biased region" description="Basic and acidic residues" evidence="1">
    <location>
        <begin position="738"/>
        <end position="748"/>
    </location>
</feature>
<evidence type="ECO:0000256" key="2">
    <source>
        <dbReference type="SAM" id="Phobius"/>
    </source>
</evidence>
<dbReference type="InterPro" id="IPR003599">
    <property type="entry name" value="Ig_sub"/>
</dbReference>
<keyword evidence="2" id="KW-0812">Transmembrane</keyword>
<dbReference type="AlphaFoldDB" id="A0AA97KQA2"/>
<dbReference type="PROSITE" id="PS50835">
    <property type="entry name" value="IG_LIKE"/>
    <property type="match status" value="1"/>
</dbReference>
<dbReference type="InterPro" id="IPR021963">
    <property type="entry name" value="Tcell_CD4_Cterm"/>
</dbReference>
<feature type="domain" description="Ig-like" evidence="4">
    <location>
        <begin position="19"/>
        <end position="109"/>
    </location>
</feature>
<feature type="region of interest" description="Disordered" evidence="1">
    <location>
        <begin position="506"/>
        <end position="776"/>
    </location>
</feature>
<organism evidence="5 6">
    <name type="scientific">Eublepharis macularius</name>
    <name type="common">Leopard gecko</name>
    <name type="synonym">Cyrtodactylus macularius</name>
    <dbReference type="NCBI Taxonomy" id="481883"/>
    <lineage>
        <taxon>Eukaryota</taxon>
        <taxon>Metazoa</taxon>
        <taxon>Chordata</taxon>
        <taxon>Craniata</taxon>
        <taxon>Vertebrata</taxon>
        <taxon>Euteleostomi</taxon>
        <taxon>Lepidosauria</taxon>
        <taxon>Squamata</taxon>
        <taxon>Bifurcata</taxon>
        <taxon>Gekkota</taxon>
        <taxon>Eublepharidae</taxon>
        <taxon>Eublepharinae</taxon>
        <taxon>Eublepharis</taxon>
    </lineage>
</organism>
<dbReference type="RefSeq" id="XP_054858894.1">
    <property type="nucleotide sequence ID" value="XM_055002919.1"/>
</dbReference>
<dbReference type="InterPro" id="IPR013783">
    <property type="entry name" value="Ig-like_fold"/>
</dbReference>
<feature type="chain" id="PRO_5041731411" evidence="3">
    <location>
        <begin position="23"/>
        <end position="776"/>
    </location>
</feature>
<evidence type="ECO:0000259" key="4">
    <source>
        <dbReference type="PROSITE" id="PS50835"/>
    </source>
</evidence>
<keyword evidence="5" id="KW-1185">Reference proteome</keyword>
<dbReference type="KEGG" id="emc:129345694"/>
<accession>A0AA97KQA2</accession>
<keyword evidence="2" id="KW-1133">Transmembrane helix</keyword>
<dbReference type="GeneID" id="129345694"/>
<dbReference type="Pfam" id="PF12104">
    <property type="entry name" value="Tcell_CD4_C"/>
    <property type="match status" value="1"/>
</dbReference>
<protein>
    <submittedName>
        <fullName evidence="6">Uncharacterized protein LOC129345694</fullName>
    </submittedName>
</protein>
<feature type="compositionally biased region" description="Basic and acidic residues" evidence="1">
    <location>
        <begin position="714"/>
        <end position="724"/>
    </location>
</feature>
<feature type="transmembrane region" description="Helical" evidence="2">
    <location>
        <begin position="383"/>
        <end position="406"/>
    </location>
</feature>
<feature type="compositionally biased region" description="Low complexity" evidence="1">
    <location>
        <begin position="650"/>
        <end position="696"/>
    </location>
</feature>
<sequence>MGLNNILISFLLHLGVLLPVTADQHAYAIAGKPFTLSCPDAGKNQNPGTVIWKHNGTKVLNYMKGRPWKGKSSLYKYKGTDNGEFSLEMPEAEEGLYTCAVDGRETNIHLRFLKVTGSPEGSLLQGESLELQLHPASLEQVTIEWISPRHERGNPPHWTLMDNNQRLRIKELHVQDDGIWKCSVLGLVIPYKVTVIGFLSASDKEIFAAVNSTVTFSHELHFNSQHKNDLNIKEQLLTGNISGSLVFLDASGDCDQKKIPNVQFKDAGWYPCSLRFNRGYLNKTIHLIVMEVVFLAVFATPPGPLFKEGEVKFCCSISAPLPPGALLRWDSGNETKEISDCLVIRTAGLWTCSLIVEDKVKIRVNYTVEEASLQPRFPLMESAWGAGVALLLLALVSVCLSTYVTMKRKKQRVERMAQAKQHLLAKRTCQCQSSNMAVPREAAADTTHHPAFTERTELQDPFPPARRGQQVAWIGSTVMFNLMCNSIELFLVAQRAAHDILLSSCRPSQPPGEVGEAESGGPDGAGIRTGPRASPACPLPRRPERAAPPASGRDGAPPPALPRGGTPSPAELRAASPRARISDGAARQGPGRGGWTSRAGMWAAAAGGRAAGRGGEPRPQAAAQAGGGRGCSGRHGSGGGGGGGSGGGKPAPLAPSSPGRIWPGLAARDALRAAAPPAPQGLARPARPIRALLPPAVTTGGHCRPPWRQARGPQEWRMRDEQQEKATPGDTGLGLHTEPGDSGKESLSQKESLGPQQQQHGRPNSGRVSKDVHSMR</sequence>
<name>A0AA97KQA2_EUBMA</name>
<evidence type="ECO:0000313" key="6">
    <source>
        <dbReference type="RefSeq" id="XP_054858894.1"/>
    </source>
</evidence>
<dbReference type="SUPFAM" id="SSF48726">
    <property type="entry name" value="Immunoglobulin"/>
    <property type="match status" value="2"/>
</dbReference>